<dbReference type="GO" id="GO:0000160">
    <property type="term" value="P:phosphorelay signal transduction system"/>
    <property type="evidence" value="ECO:0007669"/>
    <property type="project" value="InterPro"/>
</dbReference>
<evidence type="ECO:0000313" key="5">
    <source>
        <dbReference type="EMBL" id="MDO6542106.1"/>
    </source>
</evidence>
<keyword evidence="3" id="KW-1133">Transmembrane helix</keyword>
<keyword evidence="3" id="KW-0812">Transmembrane</keyword>
<name>A0AAW7Y0J0_9GAMM</name>
<feature type="domain" description="OmpR/PhoB-type" evidence="4">
    <location>
        <begin position="1"/>
        <end position="99"/>
    </location>
</feature>
<proteinExistence type="predicted"/>
<dbReference type="RefSeq" id="WP_303498690.1">
    <property type="nucleotide sequence ID" value="NZ_JAUOPU010000004.1"/>
</dbReference>
<organism evidence="5 6">
    <name type="scientific">Photobacterium sanguinicancri</name>
    <dbReference type="NCBI Taxonomy" id="875932"/>
    <lineage>
        <taxon>Bacteria</taxon>
        <taxon>Pseudomonadati</taxon>
        <taxon>Pseudomonadota</taxon>
        <taxon>Gammaproteobacteria</taxon>
        <taxon>Vibrionales</taxon>
        <taxon>Vibrionaceae</taxon>
        <taxon>Photobacterium</taxon>
    </lineage>
</organism>
<accession>A0AAW7Y0J0</accession>
<dbReference type="InterPro" id="IPR036388">
    <property type="entry name" value="WH-like_DNA-bd_sf"/>
</dbReference>
<dbReference type="AlphaFoldDB" id="A0AAW7Y0J0"/>
<sequence>MQEAMWEFRPGTSEPLKHRMTGEVRSLKNSESRLLLLLLTHSHRTVTKDEIHNFAWPGKVVSDDSITRAISTLRTALGDSAAQQKIIRTAPKSGYFIIGNHVVLIEETPQATITPVSNRTQKNKLRVSLLLTCLGFILVNVFLFNFLFMPSGNSDQYMLSRIISGNTQFMVESDDLVSLELMSNLSHKKRSQPVDFYITSNQARIYVSCVIRTPEAKRRNSLNLSIDIDNPLEYISNEIHQQCQ</sequence>
<keyword evidence="3" id="KW-0472">Membrane</keyword>
<protein>
    <submittedName>
        <fullName evidence="5">Winged helix-turn-helix domain-containing protein</fullName>
    </submittedName>
</protein>
<dbReference type="Proteomes" id="UP001170624">
    <property type="component" value="Unassembled WGS sequence"/>
</dbReference>
<dbReference type="PROSITE" id="PS51755">
    <property type="entry name" value="OMPR_PHOB"/>
    <property type="match status" value="1"/>
</dbReference>
<keyword evidence="1 2" id="KW-0238">DNA-binding</keyword>
<dbReference type="EMBL" id="JAUOPU010000004">
    <property type="protein sequence ID" value="MDO6542106.1"/>
    <property type="molecule type" value="Genomic_DNA"/>
</dbReference>
<reference evidence="5" key="1">
    <citation type="submission" date="2023-07" db="EMBL/GenBank/DDBJ databases">
        <title>Genome content predicts the carbon catabolic preferences of heterotrophic bacteria.</title>
        <authorList>
            <person name="Gralka M."/>
        </authorList>
    </citation>
    <scope>NUCLEOTIDE SEQUENCE</scope>
    <source>
        <strain evidence="5">G2M05</strain>
    </source>
</reference>
<comment type="caution">
    <text evidence="5">The sequence shown here is derived from an EMBL/GenBank/DDBJ whole genome shotgun (WGS) entry which is preliminary data.</text>
</comment>
<dbReference type="InterPro" id="IPR001867">
    <property type="entry name" value="OmpR/PhoB-type_DNA-bd"/>
</dbReference>
<feature type="DNA-binding region" description="OmpR/PhoB-type" evidence="2">
    <location>
        <begin position="1"/>
        <end position="99"/>
    </location>
</feature>
<dbReference type="InterPro" id="IPR016032">
    <property type="entry name" value="Sig_transdc_resp-reg_C-effctor"/>
</dbReference>
<dbReference type="GO" id="GO:0006355">
    <property type="term" value="P:regulation of DNA-templated transcription"/>
    <property type="evidence" value="ECO:0007669"/>
    <property type="project" value="InterPro"/>
</dbReference>
<dbReference type="SMART" id="SM00862">
    <property type="entry name" value="Trans_reg_C"/>
    <property type="match status" value="1"/>
</dbReference>
<dbReference type="Pfam" id="PF00486">
    <property type="entry name" value="Trans_reg_C"/>
    <property type="match status" value="1"/>
</dbReference>
<evidence type="ECO:0000313" key="6">
    <source>
        <dbReference type="Proteomes" id="UP001170624"/>
    </source>
</evidence>
<dbReference type="GO" id="GO:0003677">
    <property type="term" value="F:DNA binding"/>
    <property type="evidence" value="ECO:0007669"/>
    <property type="project" value="UniProtKB-UniRule"/>
</dbReference>
<evidence type="ECO:0000259" key="4">
    <source>
        <dbReference type="PROSITE" id="PS51755"/>
    </source>
</evidence>
<evidence type="ECO:0000256" key="1">
    <source>
        <dbReference type="ARBA" id="ARBA00023125"/>
    </source>
</evidence>
<feature type="transmembrane region" description="Helical" evidence="3">
    <location>
        <begin position="127"/>
        <end position="148"/>
    </location>
</feature>
<evidence type="ECO:0000256" key="2">
    <source>
        <dbReference type="PROSITE-ProRule" id="PRU01091"/>
    </source>
</evidence>
<dbReference type="Gene3D" id="1.10.10.10">
    <property type="entry name" value="Winged helix-like DNA-binding domain superfamily/Winged helix DNA-binding domain"/>
    <property type="match status" value="1"/>
</dbReference>
<dbReference type="SUPFAM" id="SSF46894">
    <property type="entry name" value="C-terminal effector domain of the bipartite response regulators"/>
    <property type="match status" value="1"/>
</dbReference>
<evidence type="ECO:0000256" key="3">
    <source>
        <dbReference type="SAM" id="Phobius"/>
    </source>
</evidence>
<gene>
    <name evidence="5" type="ORF">Q4568_06160</name>
</gene>